<proteinExistence type="predicted"/>
<reference evidence="2" key="1">
    <citation type="submission" date="2022-04" db="EMBL/GenBank/DDBJ databases">
        <title>Shinella lacus sp. nov., a novel member of the genus Shinella from water.</title>
        <authorList>
            <person name="Deng Y."/>
        </authorList>
    </citation>
    <scope>NUCLEOTIDE SEQUENCE</scope>
    <source>
        <strain evidence="2">JCM 31239</strain>
    </source>
</reference>
<feature type="transmembrane region" description="Helical" evidence="1">
    <location>
        <begin position="60"/>
        <end position="79"/>
    </location>
</feature>
<dbReference type="RefSeq" id="WP_244760869.1">
    <property type="nucleotide sequence ID" value="NZ_JALJCJ010000002.1"/>
</dbReference>
<keyword evidence="1" id="KW-0472">Membrane</keyword>
<evidence type="ECO:0000313" key="3">
    <source>
        <dbReference type="Proteomes" id="UP001177080"/>
    </source>
</evidence>
<feature type="transmembrane region" description="Helical" evidence="1">
    <location>
        <begin position="21"/>
        <end position="40"/>
    </location>
</feature>
<evidence type="ECO:0000256" key="1">
    <source>
        <dbReference type="SAM" id="Phobius"/>
    </source>
</evidence>
<name>A0ABT8XHN3_9HYPH</name>
<keyword evidence="1" id="KW-0812">Transmembrane</keyword>
<protein>
    <recommendedName>
        <fullName evidence="4">Holin</fullName>
    </recommendedName>
</protein>
<dbReference type="EMBL" id="WHSC02000007">
    <property type="protein sequence ID" value="MDO6123247.1"/>
    <property type="molecule type" value="Genomic_DNA"/>
</dbReference>
<sequence length="120" mass="12554">MFEKLLSPLTTARPIGTVIRDMFVALGAILSIVGALGLLTEEQVAAIRQQIEILSGQAPALVMAFGVLVAAVTSILRTLKFSSSDKAAEVAQQVDKKIPPNVAVHIPTPGAAPDIVVMPK</sequence>
<keyword evidence="1" id="KW-1133">Transmembrane helix</keyword>
<evidence type="ECO:0000313" key="2">
    <source>
        <dbReference type="EMBL" id="MDO6123247.1"/>
    </source>
</evidence>
<dbReference type="Proteomes" id="UP001177080">
    <property type="component" value="Unassembled WGS sequence"/>
</dbReference>
<accession>A0ABT8XHN3</accession>
<comment type="caution">
    <text evidence="2">The sequence shown here is derived from an EMBL/GenBank/DDBJ whole genome shotgun (WGS) entry which is preliminary data.</text>
</comment>
<keyword evidence="3" id="KW-1185">Reference proteome</keyword>
<organism evidence="2 3">
    <name type="scientific">Shinella curvata</name>
    <dbReference type="NCBI Taxonomy" id="1817964"/>
    <lineage>
        <taxon>Bacteria</taxon>
        <taxon>Pseudomonadati</taxon>
        <taxon>Pseudomonadota</taxon>
        <taxon>Alphaproteobacteria</taxon>
        <taxon>Hyphomicrobiales</taxon>
        <taxon>Rhizobiaceae</taxon>
        <taxon>Shinella</taxon>
    </lineage>
</organism>
<gene>
    <name evidence="2" type="ORF">GB928_018825</name>
</gene>
<evidence type="ECO:0008006" key="4">
    <source>
        <dbReference type="Google" id="ProtNLM"/>
    </source>
</evidence>